<evidence type="ECO:0000313" key="3">
    <source>
        <dbReference type="Proteomes" id="UP001204142"/>
    </source>
</evidence>
<feature type="domain" description="Anti-sigma K factor RskA C-terminal" evidence="1">
    <location>
        <begin position="99"/>
        <end position="227"/>
    </location>
</feature>
<keyword evidence="3" id="KW-1185">Reference proteome</keyword>
<organism evidence="2 3">
    <name type="scientific">Limnobacter humi</name>
    <dbReference type="NCBI Taxonomy" id="1778671"/>
    <lineage>
        <taxon>Bacteria</taxon>
        <taxon>Pseudomonadati</taxon>
        <taxon>Pseudomonadota</taxon>
        <taxon>Betaproteobacteria</taxon>
        <taxon>Burkholderiales</taxon>
        <taxon>Burkholderiaceae</taxon>
        <taxon>Limnobacter</taxon>
    </lineage>
</organism>
<proteinExistence type="predicted"/>
<dbReference type="EMBL" id="JANIGO010000001">
    <property type="protein sequence ID" value="MCQ8895496.1"/>
    <property type="molecule type" value="Genomic_DNA"/>
</dbReference>
<evidence type="ECO:0000259" key="1">
    <source>
        <dbReference type="Pfam" id="PF10099"/>
    </source>
</evidence>
<comment type="caution">
    <text evidence="2">The sequence shown here is derived from an EMBL/GenBank/DDBJ whole genome shotgun (WGS) entry which is preliminary data.</text>
</comment>
<dbReference type="Pfam" id="PF10099">
    <property type="entry name" value="RskA_C"/>
    <property type="match status" value="1"/>
</dbReference>
<dbReference type="InterPro" id="IPR018764">
    <property type="entry name" value="RskA_C"/>
</dbReference>
<protein>
    <submittedName>
        <fullName evidence="2">Anti-sigma factor</fullName>
    </submittedName>
</protein>
<reference evidence="2 3" key="1">
    <citation type="submission" date="2022-07" db="EMBL/GenBank/DDBJ databases">
        <authorList>
            <person name="Xamxidin M."/>
            <person name="Wu M."/>
        </authorList>
    </citation>
    <scope>NUCLEOTIDE SEQUENCE [LARGE SCALE GENOMIC DNA]</scope>
    <source>
        <strain evidence="2 3">NBRC 111650</strain>
    </source>
</reference>
<sequence length="237" mass="25611">MSELQAEDRVMLAGEYVLGVMTDAEKSDFETRMAQDAALATEVQFWTEQLSAMSRKLPLQPVRPVVWDNIRRSVATERAPAKVADGGAFGWFWKGWSFAASAAAVVLAVQLLGVQSANTGPRFVAVMNSPDHKTEWLVEATPKGTVKVYPIGQLSLPDNASLDGKALQLWTKAPQDAGPTSLGLMELGKPMELPASALPRLVEEQLFEVSLEPHTGSPYKDKPTGPVVLIGKTVALN</sequence>
<dbReference type="PANTHER" id="PTHR37461:SF1">
    <property type="entry name" value="ANTI-SIGMA-K FACTOR RSKA"/>
    <property type="match status" value="1"/>
</dbReference>
<accession>A0ABT1WD98</accession>
<dbReference type="Proteomes" id="UP001204142">
    <property type="component" value="Unassembled WGS sequence"/>
</dbReference>
<gene>
    <name evidence="2" type="ORF">NQT62_03455</name>
</gene>
<evidence type="ECO:0000313" key="2">
    <source>
        <dbReference type="EMBL" id="MCQ8895496.1"/>
    </source>
</evidence>
<name>A0ABT1WD98_9BURK</name>
<dbReference type="RefSeq" id="WP_256763171.1">
    <property type="nucleotide sequence ID" value="NZ_JANIGO010000001.1"/>
</dbReference>
<dbReference type="PANTHER" id="PTHR37461">
    <property type="entry name" value="ANTI-SIGMA-K FACTOR RSKA"/>
    <property type="match status" value="1"/>
</dbReference>
<dbReference type="InterPro" id="IPR051474">
    <property type="entry name" value="Anti-sigma-K/W_factor"/>
</dbReference>